<dbReference type="EMBL" id="QJSP01000030">
    <property type="protein sequence ID" value="PYE11808.1"/>
    <property type="molecule type" value="Genomic_DNA"/>
</dbReference>
<keyword evidence="1" id="KW-0812">Transmembrane</keyword>
<dbReference type="Proteomes" id="UP000247591">
    <property type="component" value="Unassembled WGS sequence"/>
</dbReference>
<comment type="caution">
    <text evidence="2">The sequence shown here is derived from an EMBL/GenBank/DDBJ whole genome shotgun (WGS) entry which is preliminary data.</text>
</comment>
<keyword evidence="1" id="KW-0472">Membrane</keyword>
<evidence type="ECO:0000313" key="3">
    <source>
        <dbReference type="Proteomes" id="UP000247591"/>
    </source>
</evidence>
<keyword evidence="3" id="KW-1185">Reference proteome</keyword>
<reference evidence="2 3" key="1">
    <citation type="submission" date="2018-06" db="EMBL/GenBank/DDBJ databases">
        <title>Genomic Encyclopedia of Type Strains, Phase IV (KMG-IV): sequencing the most valuable type-strain genomes for metagenomic binning, comparative biology and taxonomic classification.</title>
        <authorList>
            <person name="Goeker M."/>
        </authorList>
    </citation>
    <scope>NUCLEOTIDE SEQUENCE [LARGE SCALE GENOMIC DNA]</scope>
    <source>
        <strain evidence="2 3">DSM 45521</strain>
    </source>
</reference>
<feature type="transmembrane region" description="Helical" evidence="1">
    <location>
        <begin position="106"/>
        <end position="124"/>
    </location>
</feature>
<dbReference type="InterPro" id="IPR046151">
    <property type="entry name" value="DUF6153"/>
</dbReference>
<dbReference type="RefSeq" id="WP_146240571.1">
    <property type="nucleotide sequence ID" value="NZ_QJSP01000030.1"/>
</dbReference>
<name>A0A318R8D9_WILLI</name>
<proteinExistence type="predicted"/>
<keyword evidence="1" id="KW-1133">Transmembrane helix</keyword>
<dbReference type="AlphaFoldDB" id="A0A318R8D9"/>
<evidence type="ECO:0000256" key="1">
    <source>
        <dbReference type="SAM" id="Phobius"/>
    </source>
</evidence>
<organism evidence="2 3">
    <name type="scientific">Williamsia limnetica</name>
    <dbReference type="NCBI Taxonomy" id="882452"/>
    <lineage>
        <taxon>Bacteria</taxon>
        <taxon>Bacillati</taxon>
        <taxon>Actinomycetota</taxon>
        <taxon>Actinomycetes</taxon>
        <taxon>Mycobacteriales</taxon>
        <taxon>Nocardiaceae</taxon>
        <taxon>Williamsia</taxon>
    </lineage>
</organism>
<dbReference type="OrthoDB" id="4578576at2"/>
<protein>
    <submittedName>
        <fullName evidence="2">Uncharacterized protein</fullName>
    </submittedName>
</protein>
<evidence type="ECO:0000313" key="2">
    <source>
        <dbReference type="EMBL" id="PYE11808.1"/>
    </source>
</evidence>
<dbReference type="Pfam" id="PF19650">
    <property type="entry name" value="DUF6153"/>
    <property type="match status" value="1"/>
</dbReference>
<feature type="transmembrane region" description="Helical" evidence="1">
    <location>
        <begin position="24"/>
        <end position="44"/>
    </location>
</feature>
<sequence>MSGSVGRAVGTGVALRGRANRRGWLCAAVMVGAAFTVVMGVLLMHSVPMVHPPSGHGAAGGPTVSAAVHPGGSDAHADVAELTAAVAAGPRVVLEMGCGEGCAPHVGMAMCMAVVSVVAALVMVRRLLPFQPAADGAGSHALSMGRHSSRAPPWATPSLEKLSVLRI</sequence>
<gene>
    <name evidence="2" type="ORF">DFR67_13016</name>
</gene>
<accession>A0A318R8D9</accession>